<comment type="caution">
    <text evidence="2">The sequence shown here is derived from an EMBL/GenBank/DDBJ whole genome shotgun (WGS) entry which is preliminary data.</text>
</comment>
<sequence>MRDSKEILDSWDAYSDEHTDLAGWPHDDDAYGLRQQRRDADTAEAFETLHTGARRLLETAGKQLSGIPNALIQSRWIYQLDLLRYGLDRLDALQEDWLGTRDSLPAHAQPGTPVHDTALAEHQAECWSYLDDWASHGHILREINTTATAAPSPLPPPPTALPAPANSRPPTARR</sequence>
<keyword evidence="3" id="KW-1185">Reference proteome</keyword>
<name>A0A940YAA5_9ACTN</name>
<dbReference type="Proteomes" id="UP000677413">
    <property type="component" value="Unassembled WGS sequence"/>
</dbReference>
<dbReference type="AlphaFoldDB" id="A0A940YAA5"/>
<protein>
    <submittedName>
        <fullName evidence="2">Uncharacterized protein</fullName>
    </submittedName>
</protein>
<feature type="compositionally biased region" description="Pro residues" evidence="1">
    <location>
        <begin position="152"/>
        <end position="161"/>
    </location>
</feature>
<evidence type="ECO:0000313" key="3">
    <source>
        <dbReference type="Proteomes" id="UP000677413"/>
    </source>
</evidence>
<dbReference type="RefSeq" id="WP_210893891.1">
    <property type="nucleotide sequence ID" value="NZ_JAGPYQ010000002.1"/>
</dbReference>
<feature type="region of interest" description="Disordered" evidence="1">
    <location>
        <begin position="146"/>
        <end position="174"/>
    </location>
</feature>
<reference evidence="2 3" key="1">
    <citation type="submission" date="2021-04" db="EMBL/GenBank/DDBJ databases">
        <authorList>
            <person name="Tang X."/>
            <person name="Zhou X."/>
            <person name="Chen X."/>
            <person name="Cernava T."/>
            <person name="Zhang C."/>
        </authorList>
    </citation>
    <scope>NUCLEOTIDE SEQUENCE [LARGE SCALE GENOMIC DNA]</scope>
    <source>
        <strain evidence="2 3">BH-SS-21</strain>
    </source>
</reference>
<dbReference type="EMBL" id="JAGPYQ010000002">
    <property type="protein sequence ID" value="MBQ0855495.1"/>
    <property type="molecule type" value="Genomic_DNA"/>
</dbReference>
<evidence type="ECO:0000313" key="2">
    <source>
        <dbReference type="EMBL" id="MBQ0855495.1"/>
    </source>
</evidence>
<accession>A0A940YAA5</accession>
<gene>
    <name evidence="2" type="ORF">J8N05_45850</name>
</gene>
<organism evidence="2 3">
    <name type="scientific">Streptomyces liliiviolaceus</name>
    <dbReference type="NCBI Taxonomy" id="2823109"/>
    <lineage>
        <taxon>Bacteria</taxon>
        <taxon>Bacillati</taxon>
        <taxon>Actinomycetota</taxon>
        <taxon>Actinomycetes</taxon>
        <taxon>Kitasatosporales</taxon>
        <taxon>Streptomycetaceae</taxon>
        <taxon>Streptomyces</taxon>
    </lineage>
</organism>
<evidence type="ECO:0000256" key="1">
    <source>
        <dbReference type="SAM" id="MobiDB-lite"/>
    </source>
</evidence>
<proteinExistence type="predicted"/>